<evidence type="ECO:0000259" key="2">
    <source>
        <dbReference type="Pfam" id="PF09000"/>
    </source>
</evidence>
<dbReference type="InterPro" id="IPR009105">
    <property type="entry name" value="Colicin_E3_ribonuclease"/>
</dbReference>
<name>A0A4Z0HTU3_MYCPR</name>
<reference evidence="4 5" key="1">
    <citation type="submission" date="2018-12" db="EMBL/GenBank/DDBJ databases">
        <title>Draft genome sequences of Mycolicibacterium peregrinum isolated from a pig with lymphadenitis and from soil on the same Japanese pig farm.</title>
        <authorList>
            <person name="Komatsu T."/>
            <person name="Ohya K."/>
            <person name="Sawai K."/>
            <person name="Odoi J.O."/>
            <person name="Otsu K."/>
            <person name="Ota A."/>
            <person name="Ito T."/>
            <person name="Kawai M."/>
            <person name="Maruyama F."/>
        </authorList>
    </citation>
    <scope>NUCLEOTIDE SEQUENCE [LARGE SCALE GENOMIC DNA]</scope>
    <source>
        <strain evidence="4 5">138</strain>
    </source>
</reference>
<dbReference type="Gene3D" id="3.10.380.10">
    <property type="entry name" value="Colicin E3-like ribonuclease domain"/>
    <property type="match status" value="1"/>
</dbReference>
<dbReference type="GO" id="GO:0003723">
    <property type="term" value="F:RNA binding"/>
    <property type="evidence" value="ECO:0007669"/>
    <property type="project" value="InterPro"/>
</dbReference>
<evidence type="ECO:0000313" key="5">
    <source>
        <dbReference type="Proteomes" id="UP000297792"/>
    </source>
</evidence>
<accession>A0A4Z0HTU3</accession>
<gene>
    <name evidence="4" type="ORF">EJD98_05155</name>
</gene>
<evidence type="ECO:0000256" key="1">
    <source>
        <dbReference type="SAM" id="MobiDB-lite"/>
    </source>
</evidence>
<dbReference type="InterPro" id="IPR036725">
    <property type="entry name" value="ColE3_ribonuclease_sf"/>
</dbReference>
<feature type="region of interest" description="Disordered" evidence="1">
    <location>
        <begin position="392"/>
        <end position="419"/>
    </location>
</feature>
<organism evidence="4 5">
    <name type="scientific">Mycolicibacterium peregrinum</name>
    <name type="common">Mycobacterium peregrinum</name>
    <dbReference type="NCBI Taxonomy" id="43304"/>
    <lineage>
        <taxon>Bacteria</taxon>
        <taxon>Bacillati</taxon>
        <taxon>Actinomycetota</taxon>
        <taxon>Actinomycetes</taxon>
        <taxon>Mycobacteriales</taxon>
        <taxon>Mycobacteriaceae</taxon>
        <taxon>Mycolicibacterium</taxon>
    </lineage>
</organism>
<dbReference type="Proteomes" id="UP000297792">
    <property type="component" value="Unassembled WGS sequence"/>
</dbReference>
<sequence>MAPITADSKILLDAGALYDNARSRASTTLTALTSALDANSGCAGTDTAGHTWANGYDPAALDAVKAAADAVNAFAKLHDLLAFTGVNHANAENAASTSPAAKLPPPPVAPTFMAGAFKGSYGGDTDAPMGWGLITRWLQGHLWPNGEPSKLRQLGFAWAEAAKALRDASSTAGPAWESIEDLSSPELDKAMTQMDLVANVVERLCAQFETLGNACYDWAKHIDDAHQKIREILADTIGWTLVAGAAGAIVGTLLGPEGTVGGAALGSGAAASRAAASIVPILAALDVSAGVATGMAAGGIAAAGVAANGIARDLQPLLQANASVYNSDGGGMVSGPAGNYYRRPDKLEAFPNAKRASPKTRMSGGRMRYRWKDKDNIYEWDSQHGTVEVYDKRGVHKGEFDPNTGAQTKPANPGRTVSP</sequence>
<dbReference type="GO" id="GO:0016788">
    <property type="term" value="F:hydrolase activity, acting on ester bonds"/>
    <property type="evidence" value="ECO:0007669"/>
    <property type="project" value="InterPro"/>
</dbReference>
<dbReference type="EMBL" id="RWKA01000002">
    <property type="protein sequence ID" value="TGB47234.1"/>
    <property type="molecule type" value="Genomic_DNA"/>
</dbReference>
<feature type="compositionally biased region" description="Polar residues" evidence="1">
    <location>
        <begin position="404"/>
        <end position="419"/>
    </location>
</feature>
<feature type="domain" description="Colicin E3-like ribonuclease" evidence="2">
    <location>
        <begin position="343"/>
        <end position="417"/>
    </location>
</feature>
<dbReference type="InterPro" id="IPR057746">
    <property type="entry name" value="CpnT-like_N"/>
</dbReference>
<dbReference type="Pfam" id="PF09000">
    <property type="entry name" value="Cytotoxic"/>
    <property type="match status" value="1"/>
</dbReference>
<evidence type="ECO:0000313" key="4">
    <source>
        <dbReference type="EMBL" id="TGB47234.1"/>
    </source>
</evidence>
<feature type="domain" description="Outer membrane channel protein CpnT-like N-terminal" evidence="3">
    <location>
        <begin position="137"/>
        <end position="252"/>
    </location>
</feature>
<dbReference type="AlphaFoldDB" id="A0A4Z0HTU3"/>
<dbReference type="GO" id="GO:0043022">
    <property type="term" value="F:ribosome binding"/>
    <property type="evidence" value="ECO:0007669"/>
    <property type="project" value="InterPro"/>
</dbReference>
<proteinExistence type="predicted"/>
<comment type="caution">
    <text evidence="4">The sequence shown here is derived from an EMBL/GenBank/DDBJ whole genome shotgun (WGS) entry which is preliminary data.</text>
</comment>
<dbReference type="Pfam" id="PF25547">
    <property type="entry name" value="WXG100_2"/>
    <property type="match status" value="1"/>
</dbReference>
<protein>
    <submittedName>
        <fullName evidence="4">Uncharacterized protein</fullName>
    </submittedName>
</protein>
<dbReference type="SUPFAM" id="SSF63840">
    <property type="entry name" value="Ribonuclease domain of colicin E3"/>
    <property type="match status" value="1"/>
</dbReference>
<evidence type="ECO:0000259" key="3">
    <source>
        <dbReference type="Pfam" id="PF25547"/>
    </source>
</evidence>
<keyword evidence="5" id="KW-1185">Reference proteome</keyword>